<dbReference type="PANTHER" id="PTHR38098:SF1">
    <property type="entry name" value="LPS-ASSEMBLY LIPOPROTEIN LPTE"/>
    <property type="match status" value="1"/>
</dbReference>
<dbReference type="GO" id="GO:0009279">
    <property type="term" value="C:cell outer membrane"/>
    <property type="evidence" value="ECO:0007669"/>
    <property type="project" value="UniProtKB-SubCell"/>
</dbReference>
<evidence type="ECO:0000256" key="2">
    <source>
        <dbReference type="ARBA" id="ARBA00023136"/>
    </source>
</evidence>
<comment type="subunit">
    <text evidence="6">Component of the lipopolysaccharide transport and assembly complex. Interacts with LptD.</text>
</comment>
<dbReference type="AlphaFoldDB" id="A0A0W0Z4P9"/>
<comment type="similarity">
    <text evidence="6">Belongs to the LptE lipoprotein family.</text>
</comment>
<comment type="function">
    <text evidence="6">Together with LptD, is involved in the assembly of lipopolysaccharide (LPS) at the surface of the outer membrane. Required for the proper assembly of LptD. Binds LPS and may serve as the LPS recognition site at the outer membrane.</text>
</comment>
<keyword evidence="2 6" id="KW-0472">Membrane</keyword>
<comment type="caution">
    <text evidence="7">The sequence shown here is derived from an EMBL/GenBank/DDBJ whole genome shotgun (WGS) entry which is preliminary data.</text>
</comment>
<dbReference type="PROSITE" id="PS51257">
    <property type="entry name" value="PROKAR_LIPOPROTEIN"/>
    <property type="match status" value="1"/>
</dbReference>
<dbReference type="HAMAP" id="MF_01186">
    <property type="entry name" value="LPS_assembly_LptE"/>
    <property type="match status" value="1"/>
</dbReference>
<accession>A0A0W0Z4P9</accession>
<dbReference type="OrthoDB" id="7349153at2"/>
<reference evidence="7 8" key="1">
    <citation type="submission" date="2015-11" db="EMBL/GenBank/DDBJ databases">
        <title>Genomic analysis of 38 Legionella species identifies large and diverse effector repertoires.</title>
        <authorList>
            <person name="Burstein D."/>
            <person name="Amaro F."/>
            <person name="Zusman T."/>
            <person name="Lifshitz Z."/>
            <person name="Cohen O."/>
            <person name="Gilbert J.A."/>
            <person name="Pupko T."/>
            <person name="Shuman H.A."/>
            <person name="Segal G."/>
        </authorList>
    </citation>
    <scope>NUCLEOTIDE SEQUENCE [LARGE SCALE GENOMIC DNA]</scope>
    <source>
        <strain evidence="7 8">Mt.St.Helens-9</strain>
    </source>
</reference>
<keyword evidence="3 6" id="KW-0564">Palmitate</keyword>
<dbReference type="GO" id="GO:1990351">
    <property type="term" value="C:transporter complex"/>
    <property type="evidence" value="ECO:0007669"/>
    <property type="project" value="TreeGrafter"/>
</dbReference>
<dbReference type="PANTHER" id="PTHR38098">
    <property type="entry name" value="LPS-ASSEMBLY LIPOPROTEIN LPTE"/>
    <property type="match status" value="1"/>
</dbReference>
<evidence type="ECO:0000256" key="6">
    <source>
        <dbReference type="HAMAP-Rule" id="MF_01186"/>
    </source>
</evidence>
<proteinExistence type="inferred from homology"/>
<keyword evidence="8" id="KW-1185">Reference proteome</keyword>
<dbReference type="PATRIC" id="fig|452.5.peg.1800"/>
<dbReference type="InterPro" id="IPR007485">
    <property type="entry name" value="LPS_assembly_LptE"/>
</dbReference>
<evidence type="ECO:0000256" key="3">
    <source>
        <dbReference type="ARBA" id="ARBA00023139"/>
    </source>
</evidence>
<dbReference type="Proteomes" id="UP000054877">
    <property type="component" value="Unassembled WGS sequence"/>
</dbReference>
<keyword evidence="1 6" id="KW-0732">Signal</keyword>
<sequence length="161" mass="18446">MIKKSLFFCLFSLLIGCGFHLRGVAEMPTWLKNVALIIESAHRDLEPTLKDQLQAYNVTISPSAAKASYLLIIEKDENQQQITSVSASTTPRQYQLFYRVWFRLVSNNGNVIIPSSQVTVTRQLTVNNDRILGSDSEEITIHREMRRDAAMQIIYRLNRKS</sequence>
<dbReference type="GO" id="GO:0015920">
    <property type="term" value="P:lipopolysaccharide transport"/>
    <property type="evidence" value="ECO:0007669"/>
    <property type="project" value="TreeGrafter"/>
</dbReference>
<dbReference type="Pfam" id="PF04390">
    <property type="entry name" value="LptE"/>
    <property type="match status" value="1"/>
</dbReference>
<evidence type="ECO:0000313" key="7">
    <source>
        <dbReference type="EMBL" id="KTD64120.1"/>
    </source>
</evidence>
<dbReference type="GO" id="GO:0043165">
    <property type="term" value="P:Gram-negative-bacterium-type cell outer membrane assembly"/>
    <property type="evidence" value="ECO:0007669"/>
    <property type="project" value="UniProtKB-UniRule"/>
</dbReference>
<dbReference type="STRING" id="452.Lspi_1639"/>
<dbReference type="Gene3D" id="3.30.160.150">
    <property type="entry name" value="Lipoprotein like domain"/>
    <property type="match status" value="1"/>
</dbReference>
<name>A0A0W0Z4P9_LEGSP</name>
<gene>
    <name evidence="7" type="primary">rlpB</name>
    <name evidence="6" type="synonym">lptE</name>
    <name evidence="7" type="ORF">Lspi_1639</name>
</gene>
<organism evidence="7 8">
    <name type="scientific">Legionella spiritensis</name>
    <dbReference type="NCBI Taxonomy" id="452"/>
    <lineage>
        <taxon>Bacteria</taxon>
        <taxon>Pseudomonadati</taxon>
        <taxon>Pseudomonadota</taxon>
        <taxon>Gammaproteobacteria</taxon>
        <taxon>Legionellales</taxon>
        <taxon>Legionellaceae</taxon>
        <taxon>Legionella</taxon>
    </lineage>
</organism>
<dbReference type="EMBL" id="LNYX01000014">
    <property type="protein sequence ID" value="KTD64120.1"/>
    <property type="molecule type" value="Genomic_DNA"/>
</dbReference>
<evidence type="ECO:0000256" key="5">
    <source>
        <dbReference type="ARBA" id="ARBA00023288"/>
    </source>
</evidence>
<evidence type="ECO:0000256" key="1">
    <source>
        <dbReference type="ARBA" id="ARBA00022729"/>
    </source>
</evidence>
<keyword evidence="4 6" id="KW-0998">Cell outer membrane</keyword>
<evidence type="ECO:0000256" key="4">
    <source>
        <dbReference type="ARBA" id="ARBA00023237"/>
    </source>
</evidence>
<evidence type="ECO:0000313" key="8">
    <source>
        <dbReference type="Proteomes" id="UP000054877"/>
    </source>
</evidence>
<dbReference type="RefSeq" id="WP_058483545.1">
    <property type="nucleotide sequence ID" value="NZ_LR134374.1"/>
</dbReference>
<dbReference type="GO" id="GO:0001530">
    <property type="term" value="F:lipopolysaccharide binding"/>
    <property type="evidence" value="ECO:0007669"/>
    <property type="project" value="TreeGrafter"/>
</dbReference>
<keyword evidence="5 6" id="KW-0449">Lipoprotein</keyword>
<protein>
    <recommendedName>
        <fullName evidence="6">LPS-assembly lipoprotein LptE</fullName>
    </recommendedName>
</protein>
<comment type="subcellular location">
    <subcellularLocation>
        <location evidence="6">Cell outer membrane</location>
        <topology evidence="6">Lipid-anchor</topology>
    </subcellularLocation>
</comment>